<gene>
    <name evidence="1" type="ORF">ACFSYC_08915</name>
</gene>
<accession>A0ABW5XM37</accession>
<dbReference type="EMBL" id="JBHUON010000008">
    <property type="protein sequence ID" value="MFD2864805.1"/>
    <property type="molecule type" value="Genomic_DNA"/>
</dbReference>
<sequence length="367" mass="38280">MSPQRLIVLIGVLLAGIAGISFTGITAHAPIFAVITDTVKVCGTSTTLTTSNIPAGYGTPTWNNGTSGNSLPVSTGGNYWWQVTGTNVVTNGDFSAATTNSNTRGFTSAYSYKSSASVCAGCCCGVLSTEGTYTINTNPNNIHTNFSSFGDHTTGSGNMLIVNGSATANVVVWTQNINVQPNTDYVFSAWATAAHPANPAQLQFSIDGVPLGSTINPTATTGSWQYFTATWNSGSRSGALPIALVNQNIATSGNDFAVDDIVFAPVYRKNLFVVFNAIPVLTLSGPNTACLNYDLSKVIVGYDAATYTYVFKDSNGNIIPNVNGPVITQSGTYSITAENKVTGCTSLPVQTTVTVTPNPQKPNISSL</sequence>
<name>A0ABW5XM37_9SPHI</name>
<reference evidence="2" key="1">
    <citation type="journal article" date="2019" name="Int. J. Syst. Evol. Microbiol.">
        <title>The Global Catalogue of Microorganisms (GCM) 10K type strain sequencing project: providing services to taxonomists for standard genome sequencing and annotation.</title>
        <authorList>
            <consortium name="The Broad Institute Genomics Platform"/>
            <consortium name="The Broad Institute Genome Sequencing Center for Infectious Disease"/>
            <person name="Wu L."/>
            <person name="Ma J."/>
        </authorList>
    </citation>
    <scope>NUCLEOTIDE SEQUENCE [LARGE SCALE GENOMIC DNA]</scope>
    <source>
        <strain evidence="2">KCTC 52232</strain>
    </source>
</reference>
<dbReference type="Gene3D" id="2.60.120.260">
    <property type="entry name" value="Galactose-binding domain-like"/>
    <property type="match status" value="1"/>
</dbReference>
<protein>
    <recommendedName>
        <fullName evidence="3">CBM-cenC domain-containing protein</fullName>
    </recommendedName>
</protein>
<comment type="caution">
    <text evidence="1">The sequence shown here is derived from an EMBL/GenBank/DDBJ whole genome shotgun (WGS) entry which is preliminary data.</text>
</comment>
<proteinExistence type="predicted"/>
<evidence type="ECO:0008006" key="3">
    <source>
        <dbReference type="Google" id="ProtNLM"/>
    </source>
</evidence>
<organism evidence="1 2">
    <name type="scientific">Mucilaginibacter antarcticus</name>
    <dbReference type="NCBI Taxonomy" id="1855725"/>
    <lineage>
        <taxon>Bacteria</taxon>
        <taxon>Pseudomonadati</taxon>
        <taxon>Bacteroidota</taxon>
        <taxon>Sphingobacteriia</taxon>
        <taxon>Sphingobacteriales</taxon>
        <taxon>Sphingobacteriaceae</taxon>
        <taxon>Mucilaginibacter</taxon>
    </lineage>
</organism>
<evidence type="ECO:0000313" key="1">
    <source>
        <dbReference type="EMBL" id="MFD2864805.1"/>
    </source>
</evidence>
<dbReference type="Proteomes" id="UP001597601">
    <property type="component" value="Unassembled WGS sequence"/>
</dbReference>
<dbReference type="RefSeq" id="WP_377125946.1">
    <property type="nucleotide sequence ID" value="NZ_JBHUON010000008.1"/>
</dbReference>
<keyword evidence="2" id="KW-1185">Reference proteome</keyword>
<evidence type="ECO:0000313" key="2">
    <source>
        <dbReference type="Proteomes" id="UP001597601"/>
    </source>
</evidence>